<dbReference type="Proteomes" id="UP000768462">
    <property type="component" value="Unassembled WGS sequence"/>
</dbReference>
<dbReference type="AlphaFoldDB" id="A0A927WAK2"/>
<name>A0A927WAK2_9CLOT</name>
<comment type="caution">
    <text evidence="2">The sequence shown here is derived from an EMBL/GenBank/DDBJ whole genome shotgun (WGS) entry which is preliminary data.</text>
</comment>
<evidence type="ECO:0000313" key="2">
    <source>
        <dbReference type="EMBL" id="MBE6061625.1"/>
    </source>
</evidence>
<dbReference type="Pfam" id="PF01996">
    <property type="entry name" value="F420_ligase"/>
    <property type="match status" value="1"/>
</dbReference>
<dbReference type="PANTHER" id="PTHR47917:SF1">
    <property type="entry name" value="COENZYME F420:L-GLUTAMATE LIGASE"/>
    <property type="match status" value="1"/>
</dbReference>
<proteinExistence type="predicted"/>
<protein>
    <submittedName>
        <fullName evidence="2">Glutamate ligase</fullName>
    </submittedName>
</protein>
<evidence type="ECO:0000259" key="1">
    <source>
        <dbReference type="Pfam" id="PF01996"/>
    </source>
</evidence>
<reference evidence="2" key="1">
    <citation type="submission" date="2019-04" db="EMBL/GenBank/DDBJ databases">
        <title>Evolution of Biomass-Degrading Anaerobic Consortia Revealed by Metagenomics.</title>
        <authorList>
            <person name="Peng X."/>
        </authorList>
    </citation>
    <scope>NUCLEOTIDE SEQUENCE</scope>
    <source>
        <strain evidence="2">SIG254</strain>
    </source>
</reference>
<keyword evidence="2" id="KW-0436">Ligase</keyword>
<dbReference type="Gene3D" id="3.90.1660.10">
    <property type="entry name" value="CofE-like domain"/>
    <property type="match status" value="1"/>
</dbReference>
<sequence length="247" mass="26959">MQINVGGIDNIPIIKPGDDLGNIICEALTNNNIQLLDNDVLCVASKIVSISENRIVNLNGIIPSEKALEIHDRVLRKDSRIIQLMIDESGDLSGSKLDVSDNYIGCWLKSGLKLTSAGIDKIDENYVVLLPNDSNLSAKQIANTLFLRFKKKVGVVITDSDGREDKVGATQVAIGVYGVPPLRNTVYFNNGKKKIISETICDMMAATAGLIMGQRGKNIPAVIIRGYNYTFDTHAKIEDALCINKNE</sequence>
<dbReference type="SUPFAM" id="SSF144010">
    <property type="entry name" value="CofE-like"/>
    <property type="match status" value="1"/>
</dbReference>
<gene>
    <name evidence="2" type="ORF">E7215_15885</name>
</gene>
<accession>A0A927WAK2</accession>
<dbReference type="EMBL" id="SVCM01000186">
    <property type="protein sequence ID" value="MBE6061625.1"/>
    <property type="molecule type" value="Genomic_DNA"/>
</dbReference>
<evidence type="ECO:0000313" key="3">
    <source>
        <dbReference type="Proteomes" id="UP000768462"/>
    </source>
</evidence>
<dbReference type="GO" id="GO:0052618">
    <property type="term" value="F:coenzyme F420-0:L-glutamate ligase activity"/>
    <property type="evidence" value="ECO:0007669"/>
    <property type="project" value="TreeGrafter"/>
</dbReference>
<dbReference type="Gene3D" id="3.30.1330.100">
    <property type="entry name" value="CofE-like"/>
    <property type="match status" value="1"/>
</dbReference>
<feature type="domain" description="Coenzyme F420:L-glutamate ligase-like" evidence="1">
    <location>
        <begin position="11"/>
        <end position="226"/>
    </location>
</feature>
<organism evidence="2 3">
    <name type="scientific">Clostridium sulfidigenes</name>
    <dbReference type="NCBI Taxonomy" id="318464"/>
    <lineage>
        <taxon>Bacteria</taxon>
        <taxon>Bacillati</taxon>
        <taxon>Bacillota</taxon>
        <taxon>Clostridia</taxon>
        <taxon>Eubacteriales</taxon>
        <taxon>Clostridiaceae</taxon>
        <taxon>Clostridium</taxon>
    </lineage>
</organism>
<dbReference type="InterPro" id="IPR002847">
    <property type="entry name" value="F420-0_gamma-glut_ligase-dom"/>
</dbReference>
<dbReference type="PANTHER" id="PTHR47917">
    <property type="match status" value="1"/>
</dbReference>